<name>A0A2M6WXU6_9BACT</name>
<dbReference type="EMBL" id="PEZV01000004">
    <property type="protein sequence ID" value="PIT97581.1"/>
    <property type="molecule type" value="Genomic_DNA"/>
</dbReference>
<dbReference type="InterPro" id="IPR023799">
    <property type="entry name" value="RbfA_dom_sf"/>
</dbReference>
<dbReference type="SUPFAM" id="SSF89919">
    <property type="entry name" value="Ribosome-binding factor A, RbfA"/>
    <property type="match status" value="1"/>
</dbReference>
<accession>A0A2M6WXU6</accession>
<comment type="caution">
    <text evidence="1">The sequence shown here is derived from an EMBL/GenBank/DDBJ whole genome shotgun (WGS) entry which is preliminary data.</text>
</comment>
<dbReference type="Gene3D" id="3.30.300.20">
    <property type="match status" value="1"/>
</dbReference>
<dbReference type="AlphaFoldDB" id="A0A2M6WXU6"/>
<dbReference type="Proteomes" id="UP000228596">
    <property type="component" value="Unassembled WGS sequence"/>
</dbReference>
<organism evidence="1 2">
    <name type="scientific">Candidatus Berkelbacteria bacterium CG10_big_fil_rev_8_21_14_0_10_41_12</name>
    <dbReference type="NCBI Taxonomy" id="1974513"/>
    <lineage>
        <taxon>Bacteria</taxon>
        <taxon>Candidatus Berkelbacteria</taxon>
    </lineage>
</organism>
<protein>
    <recommendedName>
        <fullName evidence="3">Ribosome-binding factor A</fullName>
    </recommendedName>
</protein>
<evidence type="ECO:0008006" key="3">
    <source>
        <dbReference type="Google" id="ProtNLM"/>
    </source>
</evidence>
<evidence type="ECO:0000313" key="2">
    <source>
        <dbReference type="Proteomes" id="UP000228596"/>
    </source>
</evidence>
<gene>
    <name evidence="1" type="ORF">COT77_00520</name>
</gene>
<proteinExistence type="predicted"/>
<reference evidence="2" key="1">
    <citation type="submission" date="2017-09" db="EMBL/GenBank/DDBJ databases">
        <title>Depth-based differentiation of microbial function through sediment-hosted aquifers and enrichment of novel symbionts in the deep terrestrial subsurface.</title>
        <authorList>
            <person name="Probst A.J."/>
            <person name="Ladd B."/>
            <person name="Jarett J.K."/>
            <person name="Geller-Mcgrath D.E."/>
            <person name="Sieber C.M.K."/>
            <person name="Emerson J.B."/>
            <person name="Anantharaman K."/>
            <person name="Thomas B.C."/>
            <person name="Malmstrom R."/>
            <person name="Stieglmeier M."/>
            <person name="Klingl A."/>
            <person name="Woyke T."/>
            <person name="Ryan C.M."/>
            <person name="Banfield J.F."/>
        </authorList>
    </citation>
    <scope>NUCLEOTIDE SEQUENCE [LARGE SCALE GENOMIC DNA]</scope>
</reference>
<sequence>MSHKLEKISEILKDSVNRALSENFDELGLATCIKCSISNDLKSSIAFVSVQNEGKAENIKNKLRKEIGQIIKETAKLRYVPSVKMVFDEEIMENAESIIKRIENGN</sequence>
<dbReference type="InterPro" id="IPR015946">
    <property type="entry name" value="KH_dom-like_a/b"/>
</dbReference>
<evidence type="ECO:0000313" key="1">
    <source>
        <dbReference type="EMBL" id="PIT97581.1"/>
    </source>
</evidence>